<dbReference type="InterPro" id="IPR036871">
    <property type="entry name" value="PX_dom_sf"/>
</dbReference>
<evidence type="ECO:0000313" key="13">
    <source>
        <dbReference type="EMBL" id="QBM87868.1"/>
    </source>
</evidence>
<reference evidence="14" key="1">
    <citation type="submission" date="2019-03" db="EMBL/GenBank/DDBJ databases">
        <title>Snf2 controls pulcherriminic acid biosynthesis and connects pigmentation and antifungal activity of the yeast Metschnikowia pulcherrima.</title>
        <authorList>
            <person name="Gore-Lloyd D."/>
            <person name="Sumann I."/>
            <person name="Brachmann A.O."/>
            <person name="Schneeberger K."/>
            <person name="Ortiz-Merino R.A."/>
            <person name="Moreno-Beltran M."/>
            <person name="Schlaefli M."/>
            <person name="Kirner P."/>
            <person name="Santos Kron A."/>
            <person name="Wolfe K.H."/>
            <person name="Piel J."/>
            <person name="Ahrens C.H."/>
            <person name="Henk D."/>
            <person name="Freimoser F.M."/>
        </authorList>
    </citation>
    <scope>NUCLEOTIDE SEQUENCE [LARGE SCALE GENOMIC DNA]</scope>
    <source>
        <strain evidence="14">APC 1.2</strain>
    </source>
</reference>
<dbReference type="GO" id="GO:0000407">
    <property type="term" value="C:phagophore assembly site"/>
    <property type="evidence" value="ECO:0007669"/>
    <property type="project" value="TreeGrafter"/>
</dbReference>
<dbReference type="GO" id="GO:0015031">
    <property type="term" value="P:protein transport"/>
    <property type="evidence" value="ECO:0007669"/>
    <property type="project" value="TreeGrafter"/>
</dbReference>
<feature type="domain" description="PX" evidence="12">
    <location>
        <begin position="208"/>
        <end position="361"/>
    </location>
</feature>
<sequence>MNLDEPFTSVNWDRDEPAPRATETSEIAALTSIGSLEVQHTAISEEEISRQGSPTIGAADSPDLSSLQLGNRAVSAQHDHVSEHTAEDCKEARDHEYATQESASEMPESAKHLGEIPTSEKMPHQGAYDHPSEHQKEARNSPKLTGLGANYGDLPPNANLTHTSSNAAVEALNTDSRVISESRESYGAGPDENATIENDQTSYNPSLRAQHVASQEISDQKQMEDAFARYTITLRVSNPISDRDGNSKPFISYLVTSETDHPEILRLLANNSSEKTTVKVRRRYGDFRFLHDCLVSDFPQLLVPPLPAKLNFKYLTGDTFSTAFVHKRLNSLDRFVTFICQHKLLSQLSVFHYFVSDSSEWATFTKNLKISKGDDDGLLVGKVMNEDILTETIMNFFTPSKHKKETNRDILEISDKLKKLYENLVKLDRIFLKLNRKNNDLKHDYELFLTQINKLAALHENNADPDANASFTSTNAGATSNFKIFSELLLFFLENWATLGRYIDELFLVSLKDCAKYIARLSSLIELHHNKKIDLQVLEDYLSKAKGDLANIGGSTTNETPHRAPPNPTLIGPNSGGIVNNTTQLIKDTLSTLATPHIGSSHAEGKKHRLQQKIAHLENEITEQTHLVNSLTSRIINEEYPNWDRFNKIQMKQAMLDLCDQEISFYKGLVDNWTDVEAKLVQRLEELK</sequence>
<dbReference type="STRING" id="2163413.A0A4P6XPB1"/>
<evidence type="ECO:0000256" key="3">
    <source>
        <dbReference type="ARBA" id="ARBA00010883"/>
    </source>
</evidence>
<accession>A0A4P6XPB1</accession>
<keyword evidence="6" id="KW-0446">Lipid-binding</keyword>
<dbReference type="PANTHER" id="PTHR45949:SF2">
    <property type="entry name" value="SORTING NEXIN-4"/>
    <property type="match status" value="1"/>
</dbReference>
<keyword evidence="10" id="KW-0175">Coiled coil</keyword>
<feature type="region of interest" description="Disordered" evidence="11">
    <location>
        <begin position="1"/>
        <end position="24"/>
    </location>
</feature>
<dbReference type="GO" id="GO:0034727">
    <property type="term" value="P:piecemeal microautophagy of the nucleus"/>
    <property type="evidence" value="ECO:0007669"/>
    <property type="project" value="TreeGrafter"/>
</dbReference>
<feature type="coiled-coil region" evidence="10">
    <location>
        <begin position="600"/>
        <end position="634"/>
    </location>
</feature>
<evidence type="ECO:0000256" key="6">
    <source>
        <dbReference type="ARBA" id="ARBA00023121"/>
    </source>
</evidence>
<evidence type="ECO:0000256" key="9">
    <source>
        <dbReference type="ARBA" id="ARBA00041273"/>
    </source>
</evidence>
<dbReference type="GO" id="GO:0032456">
    <property type="term" value="P:endocytic recycling"/>
    <property type="evidence" value="ECO:0007669"/>
    <property type="project" value="TreeGrafter"/>
</dbReference>
<dbReference type="GO" id="GO:0061709">
    <property type="term" value="P:reticulophagy"/>
    <property type="evidence" value="ECO:0007669"/>
    <property type="project" value="TreeGrafter"/>
</dbReference>
<comment type="similarity">
    <text evidence="3">Belongs to the sorting nexin family.</text>
</comment>
<evidence type="ECO:0000313" key="14">
    <source>
        <dbReference type="Proteomes" id="UP000292447"/>
    </source>
</evidence>
<evidence type="ECO:0000256" key="2">
    <source>
        <dbReference type="ARBA" id="ARBA00004496"/>
    </source>
</evidence>
<protein>
    <recommendedName>
        <fullName evidence="8">Sorting nexin-4</fullName>
    </recommendedName>
    <alternativeName>
        <fullName evidence="9">Autophagy-related protein 24</fullName>
    </alternativeName>
</protein>
<feature type="compositionally biased region" description="Basic and acidic residues" evidence="11">
    <location>
        <begin position="77"/>
        <end position="98"/>
    </location>
</feature>
<organism evidence="13 14">
    <name type="scientific">Metschnikowia aff. pulcherrima</name>
    <dbReference type="NCBI Taxonomy" id="2163413"/>
    <lineage>
        <taxon>Eukaryota</taxon>
        <taxon>Fungi</taxon>
        <taxon>Dikarya</taxon>
        <taxon>Ascomycota</taxon>
        <taxon>Saccharomycotina</taxon>
        <taxon>Pichiomycetes</taxon>
        <taxon>Metschnikowiaceae</taxon>
        <taxon>Metschnikowia</taxon>
    </lineage>
</organism>
<dbReference type="AlphaFoldDB" id="A0A4P6XPB1"/>
<comment type="subcellular location">
    <subcellularLocation>
        <location evidence="2">Cytoplasm</location>
    </subcellularLocation>
    <subcellularLocation>
        <location evidence="1">Endomembrane system</location>
        <topology evidence="1">Peripheral membrane protein</topology>
    </subcellularLocation>
</comment>
<name>A0A4P6XPB1_9ASCO</name>
<dbReference type="PROSITE" id="PS50195">
    <property type="entry name" value="PX"/>
    <property type="match status" value="1"/>
</dbReference>
<proteinExistence type="inferred from homology"/>
<keyword evidence="4" id="KW-0813">Transport</keyword>
<evidence type="ECO:0000256" key="10">
    <source>
        <dbReference type="SAM" id="Coils"/>
    </source>
</evidence>
<dbReference type="SMART" id="SM00312">
    <property type="entry name" value="PX"/>
    <property type="match status" value="1"/>
</dbReference>
<dbReference type="CDD" id="cd06863">
    <property type="entry name" value="PX_Atg24p"/>
    <property type="match status" value="1"/>
</dbReference>
<dbReference type="GO" id="GO:0035091">
    <property type="term" value="F:phosphatidylinositol binding"/>
    <property type="evidence" value="ECO:0007669"/>
    <property type="project" value="InterPro"/>
</dbReference>
<evidence type="ECO:0000256" key="8">
    <source>
        <dbReference type="ARBA" id="ARBA00040748"/>
    </source>
</evidence>
<evidence type="ECO:0000256" key="11">
    <source>
        <dbReference type="SAM" id="MobiDB-lite"/>
    </source>
</evidence>
<evidence type="ECO:0000259" key="12">
    <source>
        <dbReference type="PROSITE" id="PS50195"/>
    </source>
</evidence>
<feature type="region of interest" description="Disordered" evidence="11">
    <location>
        <begin position="41"/>
        <end position="149"/>
    </location>
</feature>
<dbReference type="GO" id="GO:0005769">
    <property type="term" value="C:early endosome"/>
    <property type="evidence" value="ECO:0007669"/>
    <property type="project" value="TreeGrafter"/>
</dbReference>
<evidence type="ECO:0000256" key="1">
    <source>
        <dbReference type="ARBA" id="ARBA00004184"/>
    </source>
</evidence>
<dbReference type="Pfam" id="PF00787">
    <property type="entry name" value="PX"/>
    <property type="match status" value="1"/>
</dbReference>
<dbReference type="Gene3D" id="3.30.1520.10">
    <property type="entry name" value="Phox-like domain"/>
    <property type="match status" value="1"/>
</dbReference>
<gene>
    <name evidence="13" type="primary">MPUL0B10810</name>
    <name evidence="13" type="ORF">METSCH_B10810</name>
</gene>
<evidence type="ECO:0000256" key="7">
    <source>
        <dbReference type="ARBA" id="ARBA00023136"/>
    </source>
</evidence>
<dbReference type="EMBL" id="CP034457">
    <property type="protein sequence ID" value="QBM87868.1"/>
    <property type="molecule type" value="Genomic_DNA"/>
</dbReference>
<dbReference type="InterPro" id="IPR027267">
    <property type="entry name" value="AH/BAR_dom_sf"/>
</dbReference>
<dbReference type="PANTHER" id="PTHR45949">
    <property type="entry name" value="SORTING NEXIN-4"/>
    <property type="match status" value="1"/>
</dbReference>
<dbReference type="Gene3D" id="1.20.1270.60">
    <property type="entry name" value="Arfaptin homology (AH) domain/BAR domain"/>
    <property type="match status" value="1"/>
</dbReference>
<keyword evidence="14" id="KW-1185">Reference proteome</keyword>
<keyword evidence="7" id="KW-0472">Membrane</keyword>
<feature type="compositionally biased region" description="Basic and acidic residues" evidence="11">
    <location>
        <begin position="130"/>
        <end position="140"/>
    </location>
</feature>
<dbReference type="InterPro" id="IPR001683">
    <property type="entry name" value="PX_dom"/>
</dbReference>
<feature type="region of interest" description="Disordered" evidence="11">
    <location>
        <begin position="555"/>
        <end position="574"/>
    </location>
</feature>
<keyword evidence="5" id="KW-0963">Cytoplasm</keyword>
<dbReference type="Proteomes" id="UP000292447">
    <property type="component" value="Chromosome II"/>
</dbReference>
<dbReference type="GO" id="GO:0000422">
    <property type="term" value="P:autophagy of mitochondrion"/>
    <property type="evidence" value="ECO:0007669"/>
    <property type="project" value="TreeGrafter"/>
</dbReference>
<dbReference type="SUPFAM" id="SSF64268">
    <property type="entry name" value="PX domain"/>
    <property type="match status" value="1"/>
</dbReference>
<evidence type="ECO:0000256" key="4">
    <source>
        <dbReference type="ARBA" id="ARBA00022448"/>
    </source>
</evidence>
<evidence type="ECO:0000256" key="5">
    <source>
        <dbReference type="ARBA" id="ARBA00022490"/>
    </source>
</evidence>